<dbReference type="Pfam" id="PF12069">
    <property type="entry name" value="DUF3549"/>
    <property type="match status" value="1"/>
</dbReference>
<reference evidence="1 2" key="1">
    <citation type="submission" date="2016-11" db="EMBL/GenBank/DDBJ databases">
        <title>Mixed transmission modes and dynamic genome evolution in an obligate animal-bacterial symbiosis.</title>
        <authorList>
            <person name="Russell S.L."/>
            <person name="Corbett-Detig R.B."/>
            <person name="Cavanaugh C.M."/>
        </authorList>
    </citation>
    <scope>NUCLEOTIDE SEQUENCE [LARGE SCALE GENOMIC DNA]</scope>
    <source>
        <strain evidence="1">Sp-SM6</strain>
    </source>
</reference>
<comment type="caution">
    <text evidence="1">The sequence shown here is derived from an EMBL/GenBank/DDBJ whole genome shotgun (WGS) entry which is preliminary data.</text>
</comment>
<dbReference type="EMBL" id="MPRK01000091">
    <property type="protein sequence ID" value="OOZ40365.1"/>
    <property type="molecule type" value="Genomic_DNA"/>
</dbReference>
<gene>
    <name evidence="1" type="ORF">BOW52_05970</name>
</gene>
<sequence length="67" mass="7457">MAATYLSRLAHNSAGQEVFNAVMRDLLAIPTLRTHLLSAAENANIEQQMQAFQKSLREERKPDTSAT</sequence>
<organism evidence="1 2">
    <name type="scientific">Solemya elarraichensis gill symbiont</name>
    <dbReference type="NCBI Taxonomy" id="1918949"/>
    <lineage>
        <taxon>Bacteria</taxon>
        <taxon>Pseudomonadati</taxon>
        <taxon>Pseudomonadota</taxon>
        <taxon>Gammaproteobacteria</taxon>
        <taxon>sulfur-oxidizing symbionts</taxon>
    </lineage>
</organism>
<accession>A0A1T2L5H5</accession>
<dbReference type="InterPro" id="IPR021936">
    <property type="entry name" value="DUF3549"/>
</dbReference>
<dbReference type="Proteomes" id="UP000190198">
    <property type="component" value="Unassembled WGS sequence"/>
</dbReference>
<evidence type="ECO:0000313" key="2">
    <source>
        <dbReference type="Proteomes" id="UP000190198"/>
    </source>
</evidence>
<evidence type="ECO:0000313" key="1">
    <source>
        <dbReference type="EMBL" id="OOZ40365.1"/>
    </source>
</evidence>
<protein>
    <submittedName>
        <fullName evidence="1">Uncharacterized protein</fullName>
    </submittedName>
</protein>
<name>A0A1T2L5H5_9GAMM</name>
<proteinExistence type="predicted"/>
<keyword evidence="2" id="KW-1185">Reference proteome</keyword>
<dbReference type="AlphaFoldDB" id="A0A1T2L5H5"/>